<sequence length="316" mass="35708">MNDTGKHNVTSKQMVLLTFVAQTGVSMITLPTVMSRAVGHDGWISVLLSGVLSIVIGVLMIHLLNRYKDKSIYDINKLIYGRIIGSCFNVLLIVFLFLAAANSVRAFSVFLEITILPTTPVYVISPFIMLPSIYMVGSGLKYVVRFKYVSCVSYLVSFLYLLLLWKDYNISFLMPVGEAGVLKILQNVRTGFFAFLGLEIIAFIYPEITDKENLMKWHAIAIGLSTIFSLMIVLSGTALFGENFLKVQNLPLFNIARVYKAPVLERLDLYLITVWFVVMGCSMRAYMMAAYYSLGKLFNLKDTRGMVLIFFIIYKF</sequence>
<comment type="similarity">
    <text evidence="2">Belongs to the amino acid-polyamine-organocation (APC) superfamily. Spore germination protein (SGP) (TC 2.A.3.9) family.</text>
</comment>
<evidence type="ECO:0000256" key="5">
    <source>
        <dbReference type="ARBA" id="ARBA00022692"/>
    </source>
</evidence>
<feature type="transmembrane region" description="Helical" evidence="8">
    <location>
        <begin position="113"/>
        <end position="134"/>
    </location>
</feature>
<feature type="transmembrane region" description="Helical" evidence="8">
    <location>
        <begin position="184"/>
        <end position="205"/>
    </location>
</feature>
<feature type="transmembrane region" description="Helical" evidence="8">
    <location>
        <begin position="14"/>
        <end position="34"/>
    </location>
</feature>
<dbReference type="AlphaFoldDB" id="A0A410DUF9"/>
<keyword evidence="6 8" id="KW-1133">Transmembrane helix</keyword>
<comment type="subcellular location">
    <subcellularLocation>
        <location evidence="1">Membrane</location>
        <topology evidence="1">Multi-pass membrane protein</topology>
    </subcellularLocation>
</comment>
<dbReference type="NCBIfam" id="TIGR00912">
    <property type="entry name" value="2A0309"/>
    <property type="match status" value="1"/>
</dbReference>
<dbReference type="EMBL" id="CP025746">
    <property type="protein sequence ID" value="QAA32612.1"/>
    <property type="molecule type" value="Genomic_DNA"/>
</dbReference>
<accession>A0A410DUF9</accession>
<feature type="transmembrane region" description="Helical" evidence="8">
    <location>
        <begin position="79"/>
        <end position="101"/>
    </location>
</feature>
<gene>
    <name evidence="9" type="ORF">C1I91_13730</name>
</gene>
<keyword evidence="4" id="KW-0309">Germination</keyword>
<name>A0A410DUF9_9CLOT</name>
<evidence type="ECO:0000256" key="6">
    <source>
        <dbReference type="ARBA" id="ARBA00022989"/>
    </source>
</evidence>
<evidence type="ECO:0000256" key="7">
    <source>
        <dbReference type="ARBA" id="ARBA00023136"/>
    </source>
</evidence>
<dbReference type="InterPro" id="IPR004761">
    <property type="entry name" value="Spore_GerAB"/>
</dbReference>
<dbReference type="Proteomes" id="UP000286268">
    <property type="component" value="Chromosome"/>
</dbReference>
<dbReference type="GO" id="GO:0009847">
    <property type="term" value="P:spore germination"/>
    <property type="evidence" value="ECO:0007669"/>
    <property type="project" value="InterPro"/>
</dbReference>
<keyword evidence="5 8" id="KW-0812">Transmembrane</keyword>
<evidence type="ECO:0000256" key="2">
    <source>
        <dbReference type="ARBA" id="ARBA00007998"/>
    </source>
</evidence>
<evidence type="ECO:0008006" key="11">
    <source>
        <dbReference type="Google" id="ProtNLM"/>
    </source>
</evidence>
<feature type="transmembrane region" description="Helical" evidence="8">
    <location>
        <begin position="46"/>
        <end position="67"/>
    </location>
</feature>
<proteinExistence type="inferred from homology"/>
<evidence type="ECO:0000256" key="3">
    <source>
        <dbReference type="ARBA" id="ARBA00022448"/>
    </source>
</evidence>
<evidence type="ECO:0000313" key="10">
    <source>
        <dbReference type="Proteomes" id="UP000286268"/>
    </source>
</evidence>
<feature type="transmembrane region" description="Helical" evidence="8">
    <location>
        <begin position="269"/>
        <end position="294"/>
    </location>
</feature>
<dbReference type="PANTHER" id="PTHR34975">
    <property type="entry name" value="SPORE GERMINATION PROTEIN A2"/>
    <property type="match status" value="1"/>
</dbReference>
<dbReference type="GO" id="GO:0016020">
    <property type="term" value="C:membrane"/>
    <property type="evidence" value="ECO:0007669"/>
    <property type="project" value="UniProtKB-SubCell"/>
</dbReference>
<evidence type="ECO:0000256" key="8">
    <source>
        <dbReference type="SAM" id="Phobius"/>
    </source>
</evidence>
<keyword evidence="10" id="KW-1185">Reference proteome</keyword>
<reference evidence="9 10" key="1">
    <citation type="submission" date="2018-01" db="EMBL/GenBank/DDBJ databases">
        <title>Genome Sequencing and Assembly of Anaerobacter polyendosporus strain CT4.</title>
        <authorList>
            <person name="Tachaapaikoon C."/>
            <person name="Sutheeworapong S."/>
            <person name="Jenjaroenpun P."/>
            <person name="Wongsurawat T."/>
            <person name="Nookeaw I."/>
            <person name="Cheawchanlertfa P."/>
            <person name="Kosugi A."/>
            <person name="Cheevadhanarak S."/>
            <person name="Ratanakhanokchai K."/>
        </authorList>
    </citation>
    <scope>NUCLEOTIDE SEQUENCE [LARGE SCALE GENOMIC DNA]</scope>
    <source>
        <strain evidence="9 10">CT4</strain>
    </source>
</reference>
<dbReference type="KEGG" id="cmah:C1I91_13730"/>
<feature type="transmembrane region" description="Helical" evidence="8">
    <location>
        <begin position="146"/>
        <end position="164"/>
    </location>
</feature>
<organism evidence="9 10">
    <name type="scientific">Clostridium manihotivorum</name>
    <dbReference type="NCBI Taxonomy" id="2320868"/>
    <lineage>
        <taxon>Bacteria</taxon>
        <taxon>Bacillati</taxon>
        <taxon>Bacillota</taxon>
        <taxon>Clostridia</taxon>
        <taxon>Eubacteriales</taxon>
        <taxon>Clostridiaceae</taxon>
        <taxon>Clostridium</taxon>
    </lineage>
</organism>
<feature type="transmembrane region" description="Helical" evidence="8">
    <location>
        <begin position="217"/>
        <end position="240"/>
    </location>
</feature>
<evidence type="ECO:0000313" key="9">
    <source>
        <dbReference type="EMBL" id="QAA32612.1"/>
    </source>
</evidence>
<evidence type="ECO:0000256" key="1">
    <source>
        <dbReference type="ARBA" id="ARBA00004141"/>
    </source>
</evidence>
<evidence type="ECO:0000256" key="4">
    <source>
        <dbReference type="ARBA" id="ARBA00022544"/>
    </source>
</evidence>
<keyword evidence="7 8" id="KW-0472">Membrane</keyword>
<protein>
    <recommendedName>
        <fullName evidence="11">Spore germination protein (Amino acid permease)</fullName>
    </recommendedName>
</protein>
<dbReference type="OrthoDB" id="2716906at2"/>
<dbReference type="Pfam" id="PF03845">
    <property type="entry name" value="Spore_permease"/>
    <property type="match status" value="1"/>
</dbReference>
<dbReference type="PANTHER" id="PTHR34975:SF2">
    <property type="entry name" value="SPORE GERMINATION PROTEIN A2"/>
    <property type="match status" value="1"/>
</dbReference>
<keyword evidence="3" id="KW-0813">Transport</keyword>